<dbReference type="OrthoDB" id="1367524at2"/>
<organism evidence="2 3">
    <name type="scientific">Tenacibaculum maritimum NCIMB 2154</name>
    <dbReference type="NCBI Taxonomy" id="1349785"/>
    <lineage>
        <taxon>Bacteria</taxon>
        <taxon>Pseudomonadati</taxon>
        <taxon>Bacteroidota</taxon>
        <taxon>Flavobacteriia</taxon>
        <taxon>Flavobacteriales</taxon>
        <taxon>Flavobacteriaceae</taxon>
        <taxon>Tenacibaculum</taxon>
    </lineage>
</organism>
<name>A0A2H1E994_9FLAO</name>
<evidence type="ECO:0000313" key="3">
    <source>
        <dbReference type="Proteomes" id="UP000231564"/>
    </source>
</evidence>
<feature type="transmembrane region" description="Helical" evidence="1">
    <location>
        <begin position="42"/>
        <end position="59"/>
    </location>
</feature>
<dbReference type="GeneID" id="47722626"/>
<dbReference type="STRING" id="1349785.GCA_000509405_01249"/>
<reference evidence="2 3" key="1">
    <citation type="submission" date="2016-11" db="EMBL/GenBank/DDBJ databases">
        <authorList>
            <person name="Jaros S."/>
            <person name="Januszkiewicz K."/>
            <person name="Wedrychowicz H."/>
        </authorList>
    </citation>
    <scope>NUCLEOTIDE SEQUENCE [LARGE SCALE GENOMIC DNA]</scope>
    <source>
        <strain evidence="2">NCIMB 2154T</strain>
    </source>
</reference>
<evidence type="ECO:0000256" key="1">
    <source>
        <dbReference type="SAM" id="Phobius"/>
    </source>
</evidence>
<sequence>MASLLHIIFECIRIGTISFLYGCLIYFILIKIYKRICIRKRYITLFLFIALFLWRTSYWRNNGCGDIGRVPLTSKYEITMIDFWYGSIVKNGKNLKKEGATNGIRKLYFENNMLYAASETTYLILNTENEKLYVLSQDEFLARGGNLNKLMTTHNFHANYWGLMLIFM</sequence>
<dbReference type="KEGG" id="tmar:MARIT_1061"/>
<keyword evidence="1 2" id="KW-0812">Transmembrane</keyword>
<gene>
    <name evidence="2" type="ORF">MARIT_1061</name>
</gene>
<dbReference type="AlphaFoldDB" id="A0A2H1E994"/>
<keyword evidence="1" id="KW-0472">Membrane</keyword>
<dbReference type="EMBL" id="LT634361">
    <property type="protein sequence ID" value="SFZ81345.1"/>
    <property type="molecule type" value="Genomic_DNA"/>
</dbReference>
<feature type="transmembrane region" description="Helical" evidence="1">
    <location>
        <begin position="6"/>
        <end position="30"/>
    </location>
</feature>
<dbReference type="RefSeq" id="WP_024741386.1">
    <property type="nucleotide sequence ID" value="NZ_BAUG01000026.1"/>
</dbReference>
<protein>
    <submittedName>
        <fullName evidence="2">Transmembrane protein</fullName>
    </submittedName>
</protein>
<keyword evidence="1" id="KW-1133">Transmembrane helix</keyword>
<evidence type="ECO:0000313" key="2">
    <source>
        <dbReference type="EMBL" id="SFZ81345.1"/>
    </source>
</evidence>
<dbReference type="Proteomes" id="UP000231564">
    <property type="component" value="Chromosome MARIT"/>
</dbReference>
<accession>A0A2H1E994</accession>
<proteinExistence type="predicted"/>
<keyword evidence="3" id="KW-1185">Reference proteome</keyword>